<reference evidence="2 3" key="1">
    <citation type="submission" date="2021-06" db="EMBL/GenBank/DDBJ databases">
        <title>Caerostris extrusa draft genome.</title>
        <authorList>
            <person name="Kono N."/>
            <person name="Arakawa K."/>
        </authorList>
    </citation>
    <scope>NUCLEOTIDE SEQUENCE [LARGE SCALE GENOMIC DNA]</scope>
</reference>
<protein>
    <submittedName>
        <fullName evidence="2">Uncharacterized protein</fullName>
    </submittedName>
</protein>
<comment type="caution">
    <text evidence="2">The sequence shown here is derived from an EMBL/GenBank/DDBJ whole genome shotgun (WGS) entry which is preliminary data.</text>
</comment>
<evidence type="ECO:0000313" key="3">
    <source>
        <dbReference type="Proteomes" id="UP001054945"/>
    </source>
</evidence>
<dbReference type="AlphaFoldDB" id="A0AAV4TLI8"/>
<dbReference type="Proteomes" id="UP001054945">
    <property type="component" value="Unassembled WGS sequence"/>
</dbReference>
<feature type="compositionally biased region" description="Basic and acidic residues" evidence="1">
    <location>
        <begin position="56"/>
        <end position="68"/>
    </location>
</feature>
<organism evidence="2 3">
    <name type="scientific">Caerostris extrusa</name>
    <name type="common">Bark spider</name>
    <name type="synonym">Caerostris bankana</name>
    <dbReference type="NCBI Taxonomy" id="172846"/>
    <lineage>
        <taxon>Eukaryota</taxon>
        <taxon>Metazoa</taxon>
        <taxon>Ecdysozoa</taxon>
        <taxon>Arthropoda</taxon>
        <taxon>Chelicerata</taxon>
        <taxon>Arachnida</taxon>
        <taxon>Araneae</taxon>
        <taxon>Araneomorphae</taxon>
        <taxon>Entelegynae</taxon>
        <taxon>Araneoidea</taxon>
        <taxon>Araneidae</taxon>
        <taxon>Caerostris</taxon>
    </lineage>
</organism>
<keyword evidence="3" id="KW-1185">Reference proteome</keyword>
<evidence type="ECO:0000313" key="2">
    <source>
        <dbReference type="EMBL" id="GIY46604.1"/>
    </source>
</evidence>
<gene>
    <name evidence="2" type="ORF">CEXT_433601</name>
</gene>
<sequence length="77" mass="8255">MNVEIVKPSDVITYTSVPNVVDKMQALDNLPSRGATVDVKELGIIPTDHPALRLALDGRPKDSEEDSSKLVGKLSGL</sequence>
<feature type="region of interest" description="Disordered" evidence="1">
    <location>
        <begin position="56"/>
        <end position="77"/>
    </location>
</feature>
<proteinExistence type="predicted"/>
<dbReference type="EMBL" id="BPLR01011447">
    <property type="protein sequence ID" value="GIY46604.1"/>
    <property type="molecule type" value="Genomic_DNA"/>
</dbReference>
<evidence type="ECO:0000256" key="1">
    <source>
        <dbReference type="SAM" id="MobiDB-lite"/>
    </source>
</evidence>
<name>A0AAV4TLI8_CAEEX</name>
<accession>A0AAV4TLI8</accession>